<evidence type="ECO:0000313" key="1">
    <source>
        <dbReference type="EnsemblMetazoa" id="AMEC014242-PA"/>
    </source>
</evidence>
<dbReference type="VEuPathDB" id="VectorBase:AMEC014242"/>
<reference evidence="1" key="2">
    <citation type="submission" date="2020-05" db="UniProtKB">
        <authorList>
            <consortium name="EnsemblMetazoa"/>
        </authorList>
    </citation>
    <scope>IDENTIFICATION</scope>
    <source>
        <strain evidence="1">CM1001059</strain>
    </source>
</reference>
<name>A0A182U5G5_9DIPT</name>
<dbReference type="Proteomes" id="UP000075902">
    <property type="component" value="Unassembled WGS sequence"/>
</dbReference>
<dbReference type="EnsemblMetazoa" id="AMEC014242-RA">
    <property type="protein sequence ID" value="AMEC014242-PA"/>
    <property type="gene ID" value="AMEC014242"/>
</dbReference>
<protein>
    <submittedName>
        <fullName evidence="1">Uncharacterized protein</fullName>
    </submittedName>
</protein>
<sequence length="194" mass="19911">MGVAYEWEMEGEIYPHHPAVSFQRKQRSTVAHSYAHHRDARFVLVEGFGGAAEGGGGGGVGGRIVLGSGSRNAETIDHQRINGGGGGVGGAGSLGIDVGWNPFAWKIGKVSPNLEPYPASVEGLNSPRAVGMAATAYISPGAELDMALGGGGNGGGGGGGYHHTSSPRSAADANEMKYMHHHHHHHHHQSAAAA</sequence>
<evidence type="ECO:0000313" key="2">
    <source>
        <dbReference type="Proteomes" id="UP000075902"/>
    </source>
</evidence>
<dbReference type="AlphaFoldDB" id="A0A182U5G5"/>
<proteinExistence type="predicted"/>
<organism evidence="1 2">
    <name type="scientific">Anopheles melas</name>
    <dbReference type="NCBI Taxonomy" id="34690"/>
    <lineage>
        <taxon>Eukaryota</taxon>
        <taxon>Metazoa</taxon>
        <taxon>Ecdysozoa</taxon>
        <taxon>Arthropoda</taxon>
        <taxon>Hexapoda</taxon>
        <taxon>Insecta</taxon>
        <taxon>Pterygota</taxon>
        <taxon>Neoptera</taxon>
        <taxon>Endopterygota</taxon>
        <taxon>Diptera</taxon>
        <taxon>Nematocera</taxon>
        <taxon>Culicoidea</taxon>
        <taxon>Culicidae</taxon>
        <taxon>Anophelinae</taxon>
        <taxon>Anopheles</taxon>
    </lineage>
</organism>
<accession>A0A182U5G5</accession>
<dbReference type="STRING" id="34690.A0A182U5G5"/>
<reference evidence="2" key="1">
    <citation type="submission" date="2014-01" db="EMBL/GenBank/DDBJ databases">
        <title>The Genome Sequence of Anopheles melas CM1001059_A (V2).</title>
        <authorList>
            <consortium name="The Broad Institute Genomics Platform"/>
            <person name="Neafsey D.E."/>
            <person name="Besansky N."/>
            <person name="Howell P."/>
            <person name="Walton C."/>
            <person name="Young S.K."/>
            <person name="Zeng Q."/>
            <person name="Gargeya S."/>
            <person name="Fitzgerald M."/>
            <person name="Haas B."/>
            <person name="Abouelleil A."/>
            <person name="Allen A.W."/>
            <person name="Alvarado L."/>
            <person name="Arachchi H.M."/>
            <person name="Berlin A.M."/>
            <person name="Chapman S.B."/>
            <person name="Gainer-Dewar J."/>
            <person name="Goldberg J."/>
            <person name="Griggs A."/>
            <person name="Gujja S."/>
            <person name="Hansen M."/>
            <person name="Howarth C."/>
            <person name="Imamovic A."/>
            <person name="Ireland A."/>
            <person name="Larimer J."/>
            <person name="McCowan C."/>
            <person name="Murphy C."/>
            <person name="Pearson M."/>
            <person name="Poon T.W."/>
            <person name="Priest M."/>
            <person name="Roberts A."/>
            <person name="Saif S."/>
            <person name="Shea T."/>
            <person name="Sisk P."/>
            <person name="Sykes S."/>
            <person name="Wortman J."/>
            <person name="Nusbaum C."/>
            <person name="Birren B."/>
        </authorList>
    </citation>
    <scope>NUCLEOTIDE SEQUENCE [LARGE SCALE GENOMIC DNA]</scope>
    <source>
        <strain evidence="2">CM1001059</strain>
    </source>
</reference>
<keyword evidence="2" id="KW-1185">Reference proteome</keyword>